<protein>
    <submittedName>
        <fullName evidence="1">Uncharacterized protein</fullName>
    </submittedName>
</protein>
<name>A0ABY8JHE7_9BRAD</name>
<keyword evidence="2" id="KW-1185">Reference proteome</keyword>
<sequence>MPASAYETLTVLTMDNLKMNIGSAPRVELSRPQIHVVNSLTSGDEGAP</sequence>
<gene>
    <name evidence="1" type="ORF">QA636_02885</name>
</gene>
<evidence type="ECO:0000313" key="2">
    <source>
        <dbReference type="Proteomes" id="UP001221546"/>
    </source>
</evidence>
<proteinExistence type="predicted"/>
<organism evidence="1 2">
    <name type="scientific">Bradyrhizobium brasilense</name>
    <dbReference type="NCBI Taxonomy" id="1419277"/>
    <lineage>
        <taxon>Bacteria</taxon>
        <taxon>Pseudomonadati</taxon>
        <taxon>Pseudomonadota</taxon>
        <taxon>Alphaproteobacteria</taxon>
        <taxon>Hyphomicrobiales</taxon>
        <taxon>Nitrobacteraceae</taxon>
        <taxon>Bradyrhizobium</taxon>
    </lineage>
</organism>
<evidence type="ECO:0000313" key="1">
    <source>
        <dbReference type="EMBL" id="WFU64523.1"/>
    </source>
</evidence>
<dbReference type="EMBL" id="CP121646">
    <property type="protein sequence ID" value="WFU64523.1"/>
    <property type="molecule type" value="Genomic_DNA"/>
</dbReference>
<reference evidence="1 2" key="1">
    <citation type="submission" date="2023-04" db="EMBL/GenBank/DDBJ databases">
        <title>Australian commercial rhizobial inoculants.</title>
        <authorList>
            <person name="Kohlmeier M.G."/>
            <person name="O'Hara G.W."/>
            <person name="Colombi E."/>
            <person name="Ramsay J.P."/>
            <person name="Terpolilli J."/>
        </authorList>
    </citation>
    <scope>NUCLEOTIDE SEQUENCE [LARGE SCALE GENOMIC DNA]</scope>
    <source>
        <strain evidence="1 2">CB627</strain>
    </source>
</reference>
<dbReference type="Proteomes" id="UP001221546">
    <property type="component" value="Chromosome"/>
</dbReference>
<dbReference type="RefSeq" id="WP_158074249.1">
    <property type="nucleotide sequence ID" value="NZ_CP121646.1"/>
</dbReference>
<accession>A0ABY8JHE7</accession>